<proteinExistence type="inferred from homology"/>
<comment type="subcellular location">
    <subcellularLocation>
        <location evidence="1">Cell membrane</location>
        <topology evidence="1">Single-pass membrane protein</topology>
    </subcellularLocation>
    <subcellularLocation>
        <location evidence="7">Cell membrane</location>
        <topology evidence="7">Single-pass type II membrane protein</topology>
    </subcellularLocation>
</comment>
<evidence type="ECO:0000256" key="1">
    <source>
        <dbReference type="ARBA" id="ARBA00004162"/>
    </source>
</evidence>
<comment type="caution">
    <text evidence="9">The sequence shown here is derived from an EMBL/GenBank/DDBJ whole genome shotgun (WGS) entry which is preliminary data.</text>
</comment>
<keyword evidence="6 8" id="KW-0472">Membrane</keyword>
<sequence length="170" mass="19005">MKMSRRAKRMDRHHRRNKGSAVLNLVSLMDIFTILVFFLLVNSGEVQVLPNAKALSLPESLAEVKPKENLVVMVNQREILVQGHRVIDLSQPLPEGNLLPALQNELQRHAERSKNSSIEPFKGSITIMGDKGIPYTLLKRVMATCAQSEYPRVSLAVLRKAEQKAGGQTL</sequence>
<keyword evidence="7" id="KW-0813">Transport</keyword>
<keyword evidence="7" id="KW-0653">Protein transport</keyword>
<gene>
    <name evidence="9" type="ORF">A3196_10300</name>
</gene>
<evidence type="ECO:0000256" key="2">
    <source>
        <dbReference type="ARBA" id="ARBA00005811"/>
    </source>
</evidence>
<evidence type="ECO:0000256" key="6">
    <source>
        <dbReference type="ARBA" id="ARBA00023136"/>
    </source>
</evidence>
<reference evidence="9 10" key="1">
    <citation type="submission" date="2016-03" db="EMBL/GenBank/DDBJ databases">
        <title>Chemosynthetic sulphur-oxidizing symbionts of marine invertebrate animals are capable of nitrogen fixation.</title>
        <authorList>
            <person name="Petersen J.M."/>
            <person name="Kemper A."/>
            <person name="Gruber-Vodicka H."/>
            <person name="Cardini U."/>
            <person name="Geest Mvander."/>
            <person name="Kleiner M."/>
            <person name="Bulgheresi S."/>
            <person name="Fussmann M."/>
            <person name="Herbold C."/>
            <person name="Seah B.K.B."/>
            <person name="Antony C.Paul."/>
            <person name="Liu D."/>
            <person name="Belitz A."/>
            <person name="Weber M."/>
        </authorList>
    </citation>
    <scope>NUCLEOTIDE SEQUENCE [LARGE SCALE GENOMIC DNA]</scope>
    <source>
        <strain evidence="9">G_D</strain>
    </source>
</reference>
<evidence type="ECO:0000256" key="4">
    <source>
        <dbReference type="ARBA" id="ARBA00022692"/>
    </source>
</evidence>
<dbReference type="Proteomes" id="UP000094849">
    <property type="component" value="Unassembled WGS sequence"/>
</dbReference>
<evidence type="ECO:0000256" key="8">
    <source>
        <dbReference type="SAM" id="Phobius"/>
    </source>
</evidence>
<evidence type="ECO:0000256" key="5">
    <source>
        <dbReference type="ARBA" id="ARBA00022989"/>
    </source>
</evidence>
<dbReference type="AlphaFoldDB" id="A0A1E2UQV3"/>
<evidence type="ECO:0000313" key="10">
    <source>
        <dbReference type="Proteomes" id="UP000094849"/>
    </source>
</evidence>
<evidence type="ECO:0000313" key="9">
    <source>
        <dbReference type="EMBL" id="ODB97120.1"/>
    </source>
</evidence>
<dbReference type="Pfam" id="PF02472">
    <property type="entry name" value="ExbD"/>
    <property type="match status" value="1"/>
</dbReference>
<dbReference type="GO" id="GO:0022857">
    <property type="term" value="F:transmembrane transporter activity"/>
    <property type="evidence" value="ECO:0007669"/>
    <property type="project" value="InterPro"/>
</dbReference>
<dbReference type="EMBL" id="LVJZ01000003">
    <property type="protein sequence ID" value="ODB97120.1"/>
    <property type="molecule type" value="Genomic_DNA"/>
</dbReference>
<keyword evidence="10" id="KW-1185">Reference proteome</keyword>
<dbReference type="GO" id="GO:0015031">
    <property type="term" value="P:protein transport"/>
    <property type="evidence" value="ECO:0007669"/>
    <property type="project" value="UniProtKB-KW"/>
</dbReference>
<keyword evidence="4 7" id="KW-0812">Transmembrane</keyword>
<protein>
    <submittedName>
        <fullName evidence="9">Biopolymer transporter ExbD</fullName>
    </submittedName>
</protein>
<dbReference type="InterPro" id="IPR003400">
    <property type="entry name" value="ExbD"/>
</dbReference>
<organism evidence="9 10">
    <name type="scientific">Candidatus Thiodiazotropha endoloripes</name>
    <dbReference type="NCBI Taxonomy" id="1818881"/>
    <lineage>
        <taxon>Bacteria</taxon>
        <taxon>Pseudomonadati</taxon>
        <taxon>Pseudomonadota</taxon>
        <taxon>Gammaproteobacteria</taxon>
        <taxon>Chromatiales</taxon>
        <taxon>Sedimenticolaceae</taxon>
        <taxon>Candidatus Thiodiazotropha</taxon>
    </lineage>
</organism>
<dbReference type="STRING" id="1818881.A3196_10300"/>
<keyword evidence="3" id="KW-1003">Cell membrane</keyword>
<evidence type="ECO:0000256" key="3">
    <source>
        <dbReference type="ARBA" id="ARBA00022475"/>
    </source>
</evidence>
<feature type="transmembrane region" description="Helical" evidence="8">
    <location>
        <begin position="21"/>
        <end position="41"/>
    </location>
</feature>
<comment type="similarity">
    <text evidence="2 7">Belongs to the ExbD/TolR family.</text>
</comment>
<evidence type="ECO:0000256" key="7">
    <source>
        <dbReference type="RuleBase" id="RU003879"/>
    </source>
</evidence>
<dbReference type="GO" id="GO:0005886">
    <property type="term" value="C:plasma membrane"/>
    <property type="evidence" value="ECO:0007669"/>
    <property type="project" value="UniProtKB-SubCell"/>
</dbReference>
<keyword evidence="5 8" id="KW-1133">Transmembrane helix</keyword>
<name>A0A1E2UQV3_9GAMM</name>
<accession>A0A1E2UQV3</accession>